<dbReference type="Gene3D" id="3.40.50.300">
    <property type="entry name" value="P-loop containing nucleotide triphosphate hydrolases"/>
    <property type="match status" value="2"/>
</dbReference>
<comment type="caution">
    <text evidence="4">The sequence shown here is derived from an EMBL/GenBank/DDBJ whole genome shotgun (WGS) entry which is preliminary data.</text>
</comment>
<feature type="domain" description="Dynein heavy chain hydrolytic ATP-binding dynein motor region" evidence="3">
    <location>
        <begin position="173"/>
        <end position="231"/>
    </location>
</feature>
<dbReference type="Pfam" id="PF08393">
    <property type="entry name" value="DHC_N2"/>
    <property type="match status" value="1"/>
</dbReference>
<dbReference type="GO" id="GO:0007018">
    <property type="term" value="P:microtubule-based movement"/>
    <property type="evidence" value="ECO:0007669"/>
    <property type="project" value="InterPro"/>
</dbReference>
<dbReference type="AlphaFoldDB" id="A0A5J4X0V3"/>
<sequence length="489" mass="55285">MQLNNKMLEEVQKRLEAYLETKRVKFLRFYFLSNDELLQILAKTAGVRAVQPFMSKCFDSINALTFVSEATITGEKKSDDELINDPSPALTPSGTNTNKVPLEKSDYVTTIISVENEYVQLTEHVYTHLPVETQLLNFETEMRKPANLLSVKLLMYLHIRNLRYYWDSEKNESPAATGKTETTKYQAKVLARQYVVFICSDQIDYQMMGRFFYGLVQAGAWACFDQYNYIDTLSEDIVLNSALSNTITSKFISDDVPLFMNIIRDLFLNVNILAIEHAILQDAISVTSKIQGMQPAQQFIHNCLQVYETMEVRWGLMLVGETGTGQTTCLSALSIGLYDLHEGALQGQSECSGFGQVRKIVLNPNAVTVVELYGEFNKKTCEWLDELVPFCVKKIIEQSKETVIASEQASEEKRMKIPPPRDVLCNSTDTSDSPIKFLLQHVAVDLREAKVRSHEASVAGIDQSLKRKSPALPNLSQLSSKYQKNLNSL</sequence>
<dbReference type="PANTHER" id="PTHR45703:SF36">
    <property type="entry name" value="DYNEIN HEAVY CHAIN, CYTOPLASMIC"/>
    <property type="match status" value="1"/>
</dbReference>
<accession>A0A5J4X0V3</accession>
<dbReference type="Pfam" id="PF12774">
    <property type="entry name" value="AAA_6"/>
    <property type="match status" value="2"/>
</dbReference>
<dbReference type="InterPro" id="IPR026983">
    <property type="entry name" value="DHC"/>
</dbReference>
<evidence type="ECO:0000313" key="5">
    <source>
        <dbReference type="Proteomes" id="UP000324800"/>
    </source>
</evidence>
<dbReference type="InterPro" id="IPR027417">
    <property type="entry name" value="P-loop_NTPase"/>
</dbReference>
<dbReference type="Gene3D" id="3.20.180.20">
    <property type="entry name" value="Dynein heavy chain, N-terminal domain 2"/>
    <property type="match status" value="1"/>
</dbReference>
<evidence type="ECO:0000259" key="3">
    <source>
        <dbReference type="Pfam" id="PF12774"/>
    </source>
</evidence>
<dbReference type="SUPFAM" id="SSF52540">
    <property type="entry name" value="P-loop containing nucleoside triphosphate hydrolases"/>
    <property type="match status" value="1"/>
</dbReference>
<name>A0A5J4X0V3_9EUKA</name>
<gene>
    <name evidence="4" type="ORF">EZS28_003594</name>
</gene>
<dbReference type="EMBL" id="SNRW01000484">
    <property type="protein sequence ID" value="KAA6400884.1"/>
    <property type="molecule type" value="Genomic_DNA"/>
</dbReference>
<dbReference type="InterPro" id="IPR035699">
    <property type="entry name" value="AAA_6"/>
</dbReference>
<evidence type="ECO:0000256" key="1">
    <source>
        <dbReference type="SAM" id="MobiDB-lite"/>
    </source>
</evidence>
<dbReference type="GO" id="GO:0030286">
    <property type="term" value="C:dynein complex"/>
    <property type="evidence" value="ECO:0007669"/>
    <property type="project" value="InterPro"/>
</dbReference>
<dbReference type="OrthoDB" id="5593012at2759"/>
<dbReference type="Proteomes" id="UP000324800">
    <property type="component" value="Unassembled WGS sequence"/>
</dbReference>
<evidence type="ECO:0000259" key="2">
    <source>
        <dbReference type="Pfam" id="PF08393"/>
    </source>
</evidence>
<evidence type="ECO:0000313" key="4">
    <source>
        <dbReference type="EMBL" id="KAA6400884.1"/>
    </source>
</evidence>
<protein>
    <submittedName>
        <fullName evidence="4">Putative dynein heavy chain</fullName>
    </submittedName>
</protein>
<dbReference type="InterPro" id="IPR013602">
    <property type="entry name" value="Dynein_heavy_linker"/>
</dbReference>
<feature type="region of interest" description="Disordered" evidence="1">
    <location>
        <begin position="77"/>
        <end position="98"/>
    </location>
</feature>
<dbReference type="GO" id="GO:0045505">
    <property type="term" value="F:dynein intermediate chain binding"/>
    <property type="evidence" value="ECO:0007669"/>
    <property type="project" value="InterPro"/>
</dbReference>
<feature type="domain" description="Dynein heavy chain linker" evidence="2">
    <location>
        <begin position="3"/>
        <end position="144"/>
    </location>
</feature>
<feature type="domain" description="Dynein heavy chain hydrolytic ATP-binding dynein motor region" evidence="3">
    <location>
        <begin position="233"/>
        <end position="327"/>
    </location>
</feature>
<dbReference type="GO" id="GO:0005524">
    <property type="term" value="F:ATP binding"/>
    <property type="evidence" value="ECO:0007669"/>
    <property type="project" value="InterPro"/>
</dbReference>
<dbReference type="PANTHER" id="PTHR45703">
    <property type="entry name" value="DYNEIN HEAVY CHAIN"/>
    <property type="match status" value="1"/>
</dbReference>
<organism evidence="4 5">
    <name type="scientific">Streblomastix strix</name>
    <dbReference type="NCBI Taxonomy" id="222440"/>
    <lineage>
        <taxon>Eukaryota</taxon>
        <taxon>Metamonada</taxon>
        <taxon>Preaxostyla</taxon>
        <taxon>Oxymonadida</taxon>
        <taxon>Streblomastigidae</taxon>
        <taxon>Streblomastix</taxon>
    </lineage>
</organism>
<reference evidence="4 5" key="1">
    <citation type="submission" date="2019-03" db="EMBL/GenBank/DDBJ databases">
        <title>Single cell metagenomics reveals metabolic interactions within the superorganism composed of flagellate Streblomastix strix and complex community of Bacteroidetes bacteria on its surface.</title>
        <authorList>
            <person name="Treitli S.C."/>
            <person name="Kolisko M."/>
            <person name="Husnik F."/>
            <person name="Keeling P."/>
            <person name="Hampl V."/>
        </authorList>
    </citation>
    <scope>NUCLEOTIDE SEQUENCE [LARGE SCALE GENOMIC DNA]</scope>
    <source>
        <strain evidence="4">ST1C</strain>
    </source>
</reference>
<dbReference type="InterPro" id="IPR042228">
    <property type="entry name" value="Dynein_linker_3"/>
</dbReference>
<dbReference type="GO" id="GO:0051959">
    <property type="term" value="F:dynein light intermediate chain binding"/>
    <property type="evidence" value="ECO:0007669"/>
    <property type="project" value="InterPro"/>
</dbReference>
<proteinExistence type="predicted"/>